<evidence type="ECO:0000256" key="5">
    <source>
        <dbReference type="ARBA" id="ARBA00022847"/>
    </source>
</evidence>
<feature type="transmembrane region" description="Helical" evidence="12">
    <location>
        <begin position="32"/>
        <end position="54"/>
    </location>
</feature>
<reference evidence="15" key="1">
    <citation type="submission" date="2025-08" db="UniProtKB">
        <authorList>
            <consortium name="RefSeq"/>
        </authorList>
    </citation>
    <scope>IDENTIFICATION</scope>
</reference>
<dbReference type="InterPro" id="IPR020846">
    <property type="entry name" value="MFS_dom"/>
</dbReference>
<dbReference type="InterPro" id="IPR036259">
    <property type="entry name" value="MFS_trans_sf"/>
</dbReference>
<protein>
    <recommendedName>
        <fullName evidence="11">Putative inorganic phosphate cotransporter</fullName>
    </recommendedName>
</protein>
<comment type="function">
    <text evidence="10">May be an inorganic phosphate cotransporter.</text>
</comment>
<dbReference type="AlphaFoldDB" id="A0AAJ6YXS4"/>
<keyword evidence="9" id="KW-0739">Sodium transport</keyword>
<evidence type="ECO:0000256" key="8">
    <source>
        <dbReference type="ARBA" id="ARBA00023136"/>
    </source>
</evidence>
<comment type="similarity">
    <text evidence="2">Belongs to the major facilitator superfamily. Sodium/anion cotransporter family.</text>
</comment>
<evidence type="ECO:0000256" key="2">
    <source>
        <dbReference type="ARBA" id="ARBA00008586"/>
    </source>
</evidence>
<sequence length="489" mass="53582">MSQIVRRVSIAANMMASPEKPRTTFGARHVQAILMTGGFLCCYAMRVCMSVAVVAMVDSNKSLRFDWNEQTQNLVLSSFFWGYVVTQVPGGMMTQRWGAQRLLGISVGLCALATLLIPLAAAYGDYVLVCTCRVFCGLCQGVVPPVLHTLLAKWVPHLERGRFTSFVYSGGWIGNVIALQSSGILAGSAIGWPSCFYFWGVVSLVWSIAWYFLGKESPAEHPGIASDEKIFIESSLGIVETTETISTPWKSILTSVPVWALLIAQCTQAWGFWMLLSKIPSYMHKVLNYDIQRNGLMSSLPYLSAWLLSFPMSFGSDWAIHSNKVSMRTSRMICNTVGEILPALALIGLGFVNNQQQLLAVSILVIAVSGNIAVYCGHHANHMDLSPNFAGPLMGFTNAAANVCSIFAPLVQGFIVKDPTNVSQWRTIFLLTSGMYIIGALAFLLFGSVKVQNWNNPTSKTNGKLYNLPEVSAISVLNKTINSDEKIER</sequence>
<keyword evidence="7" id="KW-0915">Sodium</keyword>
<feature type="transmembrane region" description="Helical" evidence="12">
    <location>
        <begin position="332"/>
        <end position="352"/>
    </location>
</feature>
<proteinExistence type="inferred from homology"/>
<dbReference type="SUPFAM" id="SSF103473">
    <property type="entry name" value="MFS general substrate transporter"/>
    <property type="match status" value="1"/>
</dbReference>
<evidence type="ECO:0000256" key="1">
    <source>
        <dbReference type="ARBA" id="ARBA00004141"/>
    </source>
</evidence>
<accession>A0AAJ6YXS4</accession>
<feature type="transmembrane region" description="Helical" evidence="12">
    <location>
        <begin position="358"/>
        <end position="377"/>
    </location>
</feature>
<evidence type="ECO:0000256" key="3">
    <source>
        <dbReference type="ARBA" id="ARBA00022448"/>
    </source>
</evidence>
<feature type="domain" description="Major facilitator superfamily (MFS) profile" evidence="13">
    <location>
        <begin position="30"/>
        <end position="451"/>
    </location>
</feature>
<dbReference type="GeneID" id="105368917"/>
<feature type="transmembrane region" description="Helical" evidence="12">
    <location>
        <begin position="296"/>
        <end position="320"/>
    </location>
</feature>
<dbReference type="GO" id="GO:0006814">
    <property type="term" value="P:sodium ion transport"/>
    <property type="evidence" value="ECO:0007669"/>
    <property type="project" value="UniProtKB-KW"/>
</dbReference>
<evidence type="ECO:0000256" key="9">
    <source>
        <dbReference type="ARBA" id="ARBA00023201"/>
    </source>
</evidence>
<evidence type="ECO:0000256" key="12">
    <source>
        <dbReference type="SAM" id="Phobius"/>
    </source>
</evidence>
<keyword evidence="14" id="KW-1185">Reference proteome</keyword>
<evidence type="ECO:0000256" key="4">
    <source>
        <dbReference type="ARBA" id="ARBA00022692"/>
    </source>
</evidence>
<feature type="transmembrane region" description="Helical" evidence="12">
    <location>
        <begin position="389"/>
        <end position="415"/>
    </location>
</feature>
<feature type="transmembrane region" description="Helical" evidence="12">
    <location>
        <begin position="427"/>
        <end position="446"/>
    </location>
</feature>
<keyword evidence="6 12" id="KW-1133">Transmembrane helix</keyword>
<keyword evidence="9" id="KW-0406">Ion transport</keyword>
<dbReference type="Pfam" id="PF07690">
    <property type="entry name" value="MFS_1"/>
    <property type="match status" value="1"/>
</dbReference>
<organism evidence="14 15">
    <name type="scientific">Ceratosolen solmsi marchali</name>
    <dbReference type="NCBI Taxonomy" id="326594"/>
    <lineage>
        <taxon>Eukaryota</taxon>
        <taxon>Metazoa</taxon>
        <taxon>Ecdysozoa</taxon>
        <taxon>Arthropoda</taxon>
        <taxon>Hexapoda</taxon>
        <taxon>Insecta</taxon>
        <taxon>Pterygota</taxon>
        <taxon>Neoptera</taxon>
        <taxon>Endopterygota</taxon>
        <taxon>Hymenoptera</taxon>
        <taxon>Apocrita</taxon>
        <taxon>Proctotrupomorpha</taxon>
        <taxon>Chalcidoidea</taxon>
        <taxon>Agaonidae</taxon>
        <taxon>Agaoninae</taxon>
        <taxon>Ceratosolen</taxon>
    </lineage>
</organism>
<feature type="transmembrane region" description="Helical" evidence="12">
    <location>
        <begin position="102"/>
        <end position="120"/>
    </location>
</feature>
<evidence type="ECO:0000256" key="11">
    <source>
        <dbReference type="ARBA" id="ARBA00068450"/>
    </source>
</evidence>
<dbReference type="RefSeq" id="XP_011506402.1">
    <property type="nucleotide sequence ID" value="XM_011508100.1"/>
</dbReference>
<evidence type="ECO:0000313" key="15">
    <source>
        <dbReference type="RefSeq" id="XP_011506402.1"/>
    </source>
</evidence>
<evidence type="ECO:0000259" key="13">
    <source>
        <dbReference type="PROSITE" id="PS50850"/>
    </source>
</evidence>
<feature type="transmembrane region" description="Helical" evidence="12">
    <location>
        <begin position="196"/>
        <end position="213"/>
    </location>
</feature>
<evidence type="ECO:0000256" key="6">
    <source>
        <dbReference type="ARBA" id="ARBA00022989"/>
    </source>
</evidence>
<evidence type="ECO:0000313" key="14">
    <source>
        <dbReference type="Proteomes" id="UP000695007"/>
    </source>
</evidence>
<gene>
    <name evidence="15" type="primary">LOC105368917</name>
</gene>
<dbReference type="FunFam" id="1.20.1250.20:FF:000003">
    <property type="entry name" value="Solute carrier family 17 member 3"/>
    <property type="match status" value="1"/>
</dbReference>
<keyword evidence="8 12" id="KW-0472">Membrane</keyword>
<dbReference type="FunFam" id="1.20.1250.20:FF:000144">
    <property type="entry name" value="Picot, isoform B"/>
    <property type="match status" value="1"/>
</dbReference>
<dbReference type="Gene3D" id="1.20.1250.20">
    <property type="entry name" value="MFS general substrate transporter like domains"/>
    <property type="match status" value="2"/>
</dbReference>
<keyword evidence="5" id="KW-0769">Symport</keyword>
<dbReference type="GO" id="GO:0016020">
    <property type="term" value="C:membrane"/>
    <property type="evidence" value="ECO:0007669"/>
    <property type="project" value="UniProtKB-SubCell"/>
</dbReference>
<feature type="transmembrane region" description="Helical" evidence="12">
    <location>
        <begin position="172"/>
        <end position="190"/>
    </location>
</feature>
<dbReference type="KEGG" id="csol:105368917"/>
<name>A0AAJ6YXS4_9HYME</name>
<dbReference type="PROSITE" id="PS50850">
    <property type="entry name" value="MFS"/>
    <property type="match status" value="1"/>
</dbReference>
<dbReference type="PANTHER" id="PTHR11662">
    <property type="entry name" value="SOLUTE CARRIER FAMILY 17"/>
    <property type="match status" value="1"/>
</dbReference>
<evidence type="ECO:0000256" key="7">
    <source>
        <dbReference type="ARBA" id="ARBA00023053"/>
    </source>
</evidence>
<evidence type="ECO:0000256" key="10">
    <source>
        <dbReference type="ARBA" id="ARBA00054632"/>
    </source>
</evidence>
<feature type="transmembrane region" description="Helical" evidence="12">
    <location>
        <begin position="256"/>
        <end position="276"/>
    </location>
</feature>
<dbReference type="GO" id="GO:0015293">
    <property type="term" value="F:symporter activity"/>
    <property type="evidence" value="ECO:0007669"/>
    <property type="project" value="UniProtKB-KW"/>
</dbReference>
<comment type="subcellular location">
    <subcellularLocation>
        <location evidence="1">Membrane</location>
        <topology evidence="1">Multi-pass membrane protein</topology>
    </subcellularLocation>
</comment>
<dbReference type="Proteomes" id="UP000695007">
    <property type="component" value="Unplaced"/>
</dbReference>
<keyword evidence="4 12" id="KW-0812">Transmembrane</keyword>
<keyword evidence="3" id="KW-0813">Transport</keyword>
<dbReference type="GO" id="GO:0006820">
    <property type="term" value="P:monoatomic anion transport"/>
    <property type="evidence" value="ECO:0007669"/>
    <property type="project" value="TreeGrafter"/>
</dbReference>
<dbReference type="CDD" id="cd17318">
    <property type="entry name" value="MFS_SLC17"/>
    <property type="match status" value="1"/>
</dbReference>
<dbReference type="InterPro" id="IPR011701">
    <property type="entry name" value="MFS"/>
</dbReference>
<dbReference type="InterPro" id="IPR050382">
    <property type="entry name" value="MFS_Na/Anion_cotransporter"/>
</dbReference>
<dbReference type="PANTHER" id="PTHR11662:SF280">
    <property type="entry name" value="FI21844P1-RELATED"/>
    <property type="match status" value="1"/>
</dbReference>